<reference evidence="2 3" key="1">
    <citation type="submission" date="2016-02" db="EMBL/GenBank/DDBJ databases">
        <title>Complete Genome Sequence of Weissella jogaejeotgali FOL01.</title>
        <authorList>
            <person name="Lee J.-H."/>
            <person name="Ku H.-J."/>
        </authorList>
    </citation>
    <scope>NUCLEOTIDE SEQUENCE [LARGE SCALE GENOMIC DNA]</scope>
    <source>
        <strain evidence="2 3">FOL01</strain>
    </source>
</reference>
<feature type="transmembrane region" description="Helical" evidence="1">
    <location>
        <begin position="6"/>
        <end position="33"/>
    </location>
</feature>
<protein>
    <submittedName>
        <fullName evidence="2">Uncharacterized protein</fullName>
    </submittedName>
</protein>
<sequence>MPYFILIIFFAIFWMLLGWTAKLVAYIFGIILSIAKLVLGLLGKLFMILLTWFLCGIAFCLGWSWRYIRNKWQQYHLNQS</sequence>
<dbReference type="OrthoDB" id="2149642at2"/>
<organism evidence="2 3">
    <name type="scientific">Weissella jogaejeotgali</name>
    <dbReference type="NCBI Taxonomy" id="1631871"/>
    <lineage>
        <taxon>Bacteria</taxon>
        <taxon>Bacillati</taxon>
        <taxon>Bacillota</taxon>
        <taxon>Bacilli</taxon>
        <taxon>Lactobacillales</taxon>
        <taxon>Lactobacillaceae</taxon>
        <taxon>Weissella</taxon>
    </lineage>
</organism>
<evidence type="ECO:0000256" key="1">
    <source>
        <dbReference type="SAM" id="Phobius"/>
    </source>
</evidence>
<accession>A0A1L6RBK0</accession>
<keyword evidence="3" id="KW-1185">Reference proteome</keyword>
<feature type="transmembrane region" description="Helical" evidence="1">
    <location>
        <begin position="45"/>
        <end position="65"/>
    </location>
</feature>
<evidence type="ECO:0000313" key="3">
    <source>
        <dbReference type="Proteomes" id="UP000185473"/>
    </source>
</evidence>
<keyword evidence="1" id="KW-1133">Transmembrane helix</keyword>
<keyword evidence="1" id="KW-0812">Transmembrane</keyword>
<gene>
    <name evidence="2" type="ORF">FOL01_1056</name>
</gene>
<dbReference type="RefSeq" id="WP_075269729.1">
    <property type="nucleotide sequence ID" value="NZ_CP014332.1"/>
</dbReference>
<proteinExistence type="predicted"/>
<dbReference type="KEGG" id="wjo:FOL01_1056"/>
<evidence type="ECO:0000313" key="2">
    <source>
        <dbReference type="EMBL" id="APS41915.1"/>
    </source>
</evidence>
<dbReference type="Proteomes" id="UP000185473">
    <property type="component" value="Chromosome"/>
</dbReference>
<keyword evidence="1" id="KW-0472">Membrane</keyword>
<name>A0A1L6RBK0_9LACO</name>
<dbReference type="AlphaFoldDB" id="A0A1L6RBK0"/>
<dbReference type="EMBL" id="CP014332">
    <property type="protein sequence ID" value="APS41915.1"/>
    <property type="molecule type" value="Genomic_DNA"/>
</dbReference>